<organism evidence="2 3">
    <name type="scientific">Bombardia bombarda</name>
    <dbReference type="NCBI Taxonomy" id="252184"/>
    <lineage>
        <taxon>Eukaryota</taxon>
        <taxon>Fungi</taxon>
        <taxon>Dikarya</taxon>
        <taxon>Ascomycota</taxon>
        <taxon>Pezizomycotina</taxon>
        <taxon>Sordariomycetes</taxon>
        <taxon>Sordariomycetidae</taxon>
        <taxon>Sordariales</taxon>
        <taxon>Lasiosphaeriaceae</taxon>
        <taxon>Bombardia</taxon>
    </lineage>
</organism>
<dbReference type="Proteomes" id="UP001174934">
    <property type="component" value="Unassembled WGS sequence"/>
</dbReference>
<name>A0AA39XBL4_9PEZI</name>
<evidence type="ECO:0000259" key="1">
    <source>
        <dbReference type="Pfam" id="PF06985"/>
    </source>
</evidence>
<evidence type="ECO:0000313" key="2">
    <source>
        <dbReference type="EMBL" id="KAK0630447.1"/>
    </source>
</evidence>
<dbReference type="Pfam" id="PF06985">
    <property type="entry name" value="HET"/>
    <property type="match status" value="1"/>
</dbReference>
<reference evidence="2" key="1">
    <citation type="submission" date="2023-06" db="EMBL/GenBank/DDBJ databases">
        <title>Genome-scale phylogeny and comparative genomics of the fungal order Sordariales.</title>
        <authorList>
            <consortium name="Lawrence Berkeley National Laboratory"/>
            <person name="Hensen N."/>
            <person name="Bonometti L."/>
            <person name="Westerberg I."/>
            <person name="Brannstrom I.O."/>
            <person name="Guillou S."/>
            <person name="Cros-Aarteil S."/>
            <person name="Calhoun S."/>
            <person name="Haridas S."/>
            <person name="Kuo A."/>
            <person name="Mondo S."/>
            <person name="Pangilinan J."/>
            <person name="Riley R."/>
            <person name="LaButti K."/>
            <person name="Andreopoulos B."/>
            <person name="Lipzen A."/>
            <person name="Chen C."/>
            <person name="Yanf M."/>
            <person name="Daum C."/>
            <person name="Ng V."/>
            <person name="Clum A."/>
            <person name="Steindorff A."/>
            <person name="Ohm R."/>
            <person name="Martin F."/>
            <person name="Silar P."/>
            <person name="Natvig D."/>
            <person name="Lalanne C."/>
            <person name="Gautier V."/>
            <person name="Ament-velasquez S.L."/>
            <person name="Kruys A."/>
            <person name="Hutchinson M.I."/>
            <person name="Powell A.J."/>
            <person name="Barry K."/>
            <person name="Miller A.N."/>
            <person name="Grigoriev I.V."/>
            <person name="Debuchy R."/>
            <person name="Gladieux P."/>
            <person name="Thoren M.H."/>
            <person name="Johannesson H."/>
        </authorList>
    </citation>
    <scope>NUCLEOTIDE SEQUENCE</scope>
    <source>
        <strain evidence="2">SMH3391-2</strain>
    </source>
</reference>
<dbReference type="PANTHER" id="PTHR33112:SF16">
    <property type="entry name" value="HETEROKARYON INCOMPATIBILITY DOMAIN-CONTAINING PROTEIN"/>
    <property type="match status" value="1"/>
</dbReference>
<accession>A0AA39XBL4</accession>
<protein>
    <recommendedName>
        <fullName evidence="1">Heterokaryon incompatibility domain-containing protein</fullName>
    </recommendedName>
</protein>
<proteinExistence type="predicted"/>
<sequence>MDPDDHKSLTTPIDCFCTGIHPVSAVKLQWNRISGELCGRCNFMREIVVSCISQGIFKSTNSNGKYDIHWYDESALLQRWDLAILDKYDLASSTRLRSDRFEIFSLPGVPRPFDDIPVHELSYDAKSGSSLAQAKAWLSACQEFHQCLPNVPPKLPSRVIDVRTSPVKLHVSRPEETGRYACLSHCWGDVRPPCRTTTETLERNLNAIPWEILPATFSDAIDYTRRLGLDYIWIDSICIIQDSDHDWSEQSAQYIPEHSTDFQSCTVVDVSVTLAGPDPTGEVRSGYLVLSAPFMDVSLSSLSNNGRIKLHRKNSGYNFKDAVLLHLDCPNDLETGFLTLEHQIICLQLYVTRKDKDEFFAAVYLILRQCPDQEIDGIHTYERVGICVVDGGGGWKGEKPDECPAALPNTVVRIV</sequence>
<dbReference type="InterPro" id="IPR010730">
    <property type="entry name" value="HET"/>
</dbReference>
<gene>
    <name evidence="2" type="ORF">B0T17DRAFT_528450</name>
</gene>
<dbReference type="EMBL" id="JAULSR010000002">
    <property type="protein sequence ID" value="KAK0630447.1"/>
    <property type="molecule type" value="Genomic_DNA"/>
</dbReference>
<feature type="domain" description="Heterokaryon incompatibility" evidence="1">
    <location>
        <begin position="180"/>
        <end position="253"/>
    </location>
</feature>
<dbReference type="AlphaFoldDB" id="A0AA39XBL4"/>
<comment type="caution">
    <text evidence="2">The sequence shown here is derived from an EMBL/GenBank/DDBJ whole genome shotgun (WGS) entry which is preliminary data.</text>
</comment>
<dbReference type="PANTHER" id="PTHR33112">
    <property type="entry name" value="DOMAIN PROTEIN, PUTATIVE-RELATED"/>
    <property type="match status" value="1"/>
</dbReference>
<keyword evidence="3" id="KW-1185">Reference proteome</keyword>
<evidence type="ECO:0000313" key="3">
    <source>
        <dbReference type="Proteomes" id="UP001174934"/>
    </source>
</evidence>